<feature type="compositionally biased region" description="Polar residues" evidence="6">
    <location>
        <begin position="626"/>
        <end position="643"/>
    </location>
</feature>
<dbReference type="GO" id="GO:0005654">
    <property type="term" value="C:nucleoplasm"/>
    <property type="evidence" value="ECO:0007669"/>
    <property type="project" value="TreeGrafter"/>
</dbReference>
<feature type="compositionally biased region" description="Polar residues" evidence="6">
    <location>
        <begin position="1245"/>
        <end position="1254"/>
    </location>
</feature>
<dbReference type="EMBL" id="JAFHDT010000188">
    <property type="protein sequence ID" value="KAI7790281.1"/>
    <property type="molecule type" value="Genomic_DNA"/>
</dbReference>
<evidence type="ECO:0000259" key="7">
    <source>
        <dbReference type="Pfam" id="PF10427"/>
    </source>
</evidence>
<feature type="compositionally biased region" description="Basic and acidic residues" evidence="6">
    <location>
        <begin position="484"/>
        <end position="506"/>
    </location>
</feature>
<feature type="region of interest" description="Disordered" evidence="6">
    <location>
        <begin position="1465"/>
        <end position="1493"/>
    </location>
</feature>
<feature type="compositionally biased region" description="Polar residues" evidence="6">
    <location>
        <begin position="674"/>
        <end position="686"/>
    </location>
</feature>
<name>A0A9W7T582_TRIRA</name>
<feature type="domain" description="Argonaute hook" evidence="7">
    <location>
        <begin position="703"/>
        <end position="820"/>
    </location>
</feature>
<dbReference type="PANTHER" id="PTHR13020:SF32">
    <property type="entry name" value="TRINUCLEOTIDE REPEAT-CONTAINING GENE 6B PROTEIN"/>
    <property type="match status" value="1"/>
</dbReference>
<dbReference type="GO" id="GO:0060213">
    <property type="term" value="P:positive regulation of nuclear-transcribed mRNA poly(A) tail shortening"/>
    <property type="evidence" value="ECO:0007669"/>
    <property type="project" value="TreeGrafter"/>
</dbReference>
<dbReference type="GO" id="GO:0035195">
    <property type="term" value="P:miRNA-mediated post-transcriptional gene silencing"/>
    <property type="evidence" value="ECO:0007669"/>
    <property type="project" value="TreeGrafter"/>
</dbReference>
<feature type="compositionally biased region" description="Polar residues" evidence="6">
    <location>
        <begin position="209"/>
        <end position="220"/>
    </location>
</feature>
<evidence type="ECO:0000313" key="9">
    <source>
        <dbReference type="EMBL" id="KAI7790281.1"/>
    </source>
</evidence>
<dbReference type="FunFam" id="3.30.70.330:FF:000011">
    <property type="entry name" value="trinucleotide repeat-containing gene 6A protein-like"/>
    <property type="match status" value="1"/>
</dbReference>
<dbReference type="SUPFAM" id="SSF54928">
    <property type="entry name" value="RNA-binding domain, RBD"/>
    <property type="match status" value="1"/>
</dbReference>
<feature type="compositionally biased region" description="Basic and acidic residues" evidence="6">
    <location>
        <begin position="519"/>
        <end position="537"/>
    </location>
</feature>
<feature type="region of interest" description="Disordered" evidence="6">
    <location>
        <begin position="1"/>
        <end position="78"/>
    </location>
</feature>
<dbReference type="OrthoDB" id="5919166at2759"/>
<feature type="region of interest" description="Disordered" evidence="6">
    <location>
        <begin position="104"/>
        <end position="406"/>
    </location>
</feature>
<comment type="similarity">
    <text evidence="1">Belongs to the GW182 family.</text>
</comment>
<evidence type="ECO:0000256" key="5">
    <source>
        <dbReference type="ARBA" id="ARBA00023158"/>
    </source>
</evidence>
<accession>A0A9W7T582</accession>
<feature type="compositionally biased region" description="Polar residues" evidence="6">
    <location>
        <begin position="1212"/>
        <end position="1231"/>
    </location>
</feature>
<evidence type="ECO:0000313" key="10">
    <source>
        <dbReference type="Proteomes" id="UP001059041"/>
    </source>
</evidence>
<feature type="region of interest" description="Disordered" evidence="6">
    <location>
        <begin position="455"/>
        <end position="880"/>
    </location>
</feature>
<feature type="compositionally biased region" description="Basic and acidic residues" evidence="6">
    <location>
        <begin position="1"/>
        <end position="21"/>
    </location>
</feature>
<dbReference type="GO" id="GO:0003723">
    <property type="term" value="F:RNA binding"/>
    <property type="evidence" value="ECO:0007669"/>
    <property type="project" value="UniProtKB-KW"/>
</dbReference>
<feature type="region of interest" description="Disordered" evidence="6">
    <location>
        <begin position="1139"/>
        <end position="1295"/>
    </location>
</feature>
<dbReference type="Gene3D" id="3.30.70.330">
    <property type="match status" value="1"/>
</dbReference>
<feature type="compositionally biased region" description="Low complexity" evidence="6">
    <location>
        <begin position="125"/>
        <end position="134"/>
    </location>
</feature>
<sequence>MEDRHCKTEDSAHQEGTKDSIKGSLSASSLTCTSSRSDFTQALSPCPAVGGSSDPPEGGNNAKWTTVANGQPPSAVSQRYMPREVPPRFRNQQEPKVLLKRGQPPLSCMLLGGGPGGDVTPSPNASTADASDATVSLHSSSDASVTPIYANHSWGIGSGGQSSAQGMEKIVVDGADSEKWPSVEGSAAQVYSSSWNRDQRATAGPRMDGSSSLCEYSDTSAVEGLSSPAQNKETDQSVDSKAPSSAGDEDGPRGLNPSSWTADPDGGPLPITASEEPPPTPLSQAGAPYQTLGNKEWAELKAGPNDDRKEGGVTRAEPAGEKDGGSGGREMRGSNEHTSTGWTSDSVGVSGEDVRDGSRASAARLQDSVLANDSVKSRDDNQRSVRDWDGVEGESARSDDGTRIQTDRAEETLQTMISRSNLDPRVLCNTGWGKTQIKQTVAWNLELDSENVCKEGWKSPGDAPLPRSKLQKQEGPEVCQGQGWRDDEWIEKTAVKRDGWGTRGEVRTGGWGEAQDDDSSCKRERVGWDQSSRRERGQTTPLPEPKGDCKDQAEGLWGSSEETGGWRGEKQLPSQIPNKQTTLKTQIQQQPQPQMAGPPKTSQDRGHPESQNKGSGWTSGPIPQIPSATESSGWDEPSPQSVSRKMEIDDGTSAWGDPSRYSRNNVNLWDKNGSKTQQQSCQSSGRQAAAPSKNPAPSTWGHSGGPSDESVDGGTGAWGKSLDAASNWEESEETGGGWGTSRSHANKSGSKSMQESWGDEGSVTSRHSSWEEEDGGTGVWGNRGPQSSMSSYNSGSWGQSHGGRRHNTQSPLKGNSGDSWSTPVTRQFSNMNIMDEDSSSVSQDRHDRRGMNDGEMRRGGRAGASFRSQNSKDITPGESGPYMDRVGGHAVFGSGGISQLRGVHQTGVHPFSRSPVIRAPVPQFLPPPVAGPMLKPMAPPGGGMFPPQLSPQHMAMLGGVHPHMQQFQLACQLLLQQQQQQQQFLNQRKFPAPPRQQPDAQQLARIMAILQQQGVGGGKLPSSPMGGPVPKHPETPPLHHLNKPLDTPLHAVMGGSDLHNKPSAAYTGFAGGSDLDSLIGGLKDGGGAQSRFKWMMDGNSMTPSPPEVTLHNGPVKLGGGSSYPQYDVLGGSWHRSAAGKVDTSPVNTTWPPEFQPGVPWKGVQSPEPSPYMTSAGMMGPSVLSDPEHQLLQDNTGSNSLNTRLPSPGAWPYSTSDPSHTAHTSVKSSELKSSWPPEPIGHSKSWRTNRNTSHQPRPPPGLSNQKQSWSGEGPQMPRGWGGETGSQESPFKPEWSDGGAGKSWLLLRNLTPQIDGSTLKTICLQHGPLLTFHLGLTPGTALIRYSSPHEAANAQSALHMCVLGNTTILAEFMSDDDVIRYFTHSQTTGVTGSPEGSSGSDPASREGVGGDEEAAVRMTSAGWQGLDVSGGSGPEGLALLSQWSNSSQEGAGKGFWGGVAPGYHSSSLWGTSQMEDGPAALLPGNLLGGGADSL</sequence>
<keyword evidence="2" id="KW-0597">Phosphoprotein</keyword>
<feature type="compositionally biased region" description="Polar residues" evidence="6">
    <location>
        <begin position="808"/>
        <end position="832"/>
    </location>
</feature>
<feature type="compositionally biased region" description="Polar residues" evidence="6">
    <location>
        <begin position="227"/>
        <end position="243"/>
    </location>
</feature>
<keyword evidence="5" id="KW-0943">RNA-mediated gene silencing</keyword>
<reference evidence="9" key="1">
    <citation type="submission" date="2021-02" db="EMBL/GenBank/DDBJ databases">
        <title>Comparative genomics reveals that relaxation of natural selection precedes convergent phenotypic evolution of cavefish.</title>
        <authorList>
            <person name="Peng Z."/>
        </authorList>
    </citation>
    <scope>NUCLEOTIDE SEQUENCE</scope>
    <source>
        <tissue evidence="9">Muscle</tissue>
    </source>
</reference>
<feature type="compositionally biased region" description="Polar residues" evidence="6">
    <location>
        <begin position="742"/>
        <end position="755"/>
    </location>
</feature>
<evidence type="ECO:0000259" key="8">
    <source>
        <dbReference type="Pfam" id="PF16608"/>
    </source>
</evidence>
<feature type="compositionally biased region" description="Basic and acidic residues" evidence="6">
    <location>
        <begin position="843"/>
        <end position="858"/>
    </location>
</feature>
<feature type="compositionally biased region" description="Polar residues" evidence="6">
    <location>
        <begin position="336"/>
        <end position="347"/>
    </location>
</feature>
<dbReference type="InterPro" id="IPR012677">
    <property type="entry name" value="Nucleotide-bd_a/b_plait_sf"/>
</dbReference>
<comment type="caution">
    <text evidence="9">The sequence shown here is derived from an EMBL/GenBank/DDBJ whole genome shotgun (WGS) entry which is preliminary data.</text>
</comment>
<keyword evidence="4" id="KW-0694">RNA-binding</keyword>
<dbReference type="InterPro" id="IPR032226">
    <property type="entry name" value="TNRC6_PABC-bd"/>
</dbReference>
<feature type="compositionally biased region" description="Low complexity" evidence="6">
    <location>
        <begin position="786"/>
        <end position="799"/>
    </location>
</feature>
<feature type="compositionally biased region" description="Polar residues" evidence="6">
    <location>
        <begin position="1386"/>
        <end position="1400"/>
    </location>
</feature>
<evidence type="ECO:0000256" key="6">
    <source>
        <dbReference type="SAM" id="MobiDB-lite"/>
    </source>
</evidence>
<dbReference type="GO" id="GO:0005829">
    <property type="term" value="C:cytosol"/>
    <property type="evidence" value="ECO:0007669"/>
    <property type="project" value="UniProtKB-ARBA"/>
</dbReference>
<dbReference type="Proteomes" id="UP001059041">
    <property type="component" value="Unassembled WGS sequence"/>
</dbReference>
<evidence type="ECO:0000256" key="1">
    <source>
        <dbReference type="ARBA" id="ARBA00007302"/>
    </source>
</evidence>
<dbReference type="InterPro" id="IPR052068">
    <property type="entry name" value="GW182_domain"/>
</dbReference>
<feature type="compositionally biased region" description="Polar residues" evidence="6">
    <location>
        <begin position="62"/>
        <end position="77"/>
    </location>
</feature>
<dbReference type="InterPro" id="IPR035979">
    <property type="entry name" value="RBD_domain_sf"/>
</dbReference>
<feature type="compositionally biased region" description="Polar residues" evidence="6">
    <location>
        <begin position="1191"/>
        <end position="1204"/>
    </location>
</feature>
<gene>
    <name evidence="9" type="ORF">IRJ41_016943</name>
</gene>
<feature type="domain" description="TNRC6 PABC binding" evidence="8">
    <location>
        <begin position="1080"/>
        <end position="1301"/>
    </location>
</feature>
<keyword evidence="3" id="KW-0810">Translation regulation</keyword>
<evidence type="ECO:0000256" key="2">
    <source>
        <dbReference type="ARBA" id="ARBA00022553"/>
    </source>
</evidence>
<organism evidence="9 10">
    <name type="scientific">Triplophysa rosa</name>
    <name type="common">Cave loach</name>
    <dbReference type="NCBI Taxonomy" id="992332"/>
    <lineage>
        <taxon>Eukaryota</taxon>
        <taxon>Metazoa</taxon>
        <taxon>Chordata</taxon>
        <taxon>Craniata</taxon>
        <taxon>Vertebrata</taxon>
        <taxon>Euteleostomi</taxon>
        <taxon>Actinopterygii</taxon>
        <taxon>Neopterygii</taxon>
        <taxon>Teleostei</taxon>
        <taxon>Ostariophysi</taxon>
        <taxon>Cypriniformes</taxon>
        <taxon>Nemacheilidae</taxon>
        <taxon>Triplophysa</taxon>
    </lineage>
</organism>
<dbReference type="GO" id="GO:0006417">
    <property type="term" value="P:regulation of translation"/>
    <property type="evidence" value="ECO:0007669"/>
    <property type="project" value="UniProtKB-KW"/>
</dbReference>
<feature type="compositionally biased region" description="Low complexity" evidence="6">
    <location>
        <begin position="24"/>
        <end position="37"/>
    </location>
</feature>
<keyword evidence="10" id="KW-1185">Reference proteome</keyword>
<evidence type="ECO:0000256" key="4">
    <source>
        <dbReference type="ARBA" id="ARBA00022884"/>
    </source>
</evidence>
<feature type="region of interest" description="Disordered" evidence="6">
    <location>
        <begin position="1386"/>
        <end position="1410"/>
    </location>
</feature>
<dbReference type="GO" id="GO:0000932">
    <property type="term" value="C:P-body"/>
    <property type="evidence" value="ECO:0007669"/>
    <property type="project" value="TreeGrafter"/>
</dbReference>
<feature type="compositionally biased region" description="Low complexity" evidence="6">
    <location>
        <begin position="579"/>
        <end position="600"/>
    </location>
</feature>
<feature type="compositionally biased region" description="Basic and acidic residues" evidence="6">
    <location>
        <begin position="375"/>
        <end position="406"/>
    </location>
</feature>
<dbReference type="Pfam" id="PF10427">
    <property type="entry name" value="Ago_hook"/>
    <property type="match status" value="1"/>
</dbReference>
<dbReference type="PANTHER" id="PTHR13020">
    <property type="entry name" value="TRINUCLEOTIDE REPEAT-CONTAINING GENE 6"/>
    <property type="match status" value="1"/>
</dbReference>
<feature type="compositionally biased region" description="Basic and acidic residues" evidence="6">
    <location>
        <begin position="296"/>
        <end position="335"/>
    </location>
</feature>
<protein>
    <submittedName>
        <fullName evidence="9">Trinucleotide repeat-containing 6B protein-like protein</fullName>
    </submittedName>
</protein>
<evidence type="ECO:0000256" key="3">
    <source>
        <dbReference type="ARBA" id="ARBA00022845"/>
    </source>
</evidence>
<dbReference type="Pfam" id="PF16608">
    <property type="entry name" value="TNRC6-PABC_bdg"/>
    <property type="match status" value="1"/>
</dbReference>
<proteinExistence type="inferred from homology"/>
<dbReference type="InterPro" id="IPR019486">
    <property type="entry name" value="Argonaute_hook_dom"/>
</dbReference>